<gene>
    <name evidence="2" type="ORF">PAL_GLEAN10017256</name>
</gene>
<evidence type="ECO:0000313" key="2">
    <source>
        <dbReference type="EMBL" id="ELK11151.1"/>
    </source>
</evidence>
<dbReference type="AlphaFoldDB" id="L5KK39"/>
<name>L5KK39_PTEAL</name>
<dbReference type="InParanoid" id="L5KK39"/>
<proteinExistence type="predicted"/>
<evidence type="ECO:0000256" key="1">
    <source>
        <dbReference type="SAM" id="MobiDB-lite"/>
    </source>
</evidence>
<sequence>MDPQPSRVDGAGSAFHHRPSSPVPGRTLGLRGPVRTGRSREVLQTQLNAEADEGPDLSEHGTDQVGSSSRTWQGGDCELKLGQVCAPGCLDSSTRPSLLGCFPPERLRGSPQGSCSAEGTVGFPGAPCTGALQAGLLASHEVLPPLPHPGTGRCAPQAPSVYVLGTDPSGLWGLTWAR</sequence>
<organism evidence="2 3">
    <name type="scientific">Pteropus alecto</name>
    <name type="common">Black flying fox</name>
    <dbReference type="NCBI Taxonomy" id="9402"/>
    <lineage>
        <taxon>Eukaryota</taxon>
        <taxon>Metazoa</taxon>
        <taxon>Chordata</taxon>
        <taxon>Craniata</taxon>
        <taxon>Vertebrata</taxon>
        <taxon>Euteleostomi</taxon>
        <taxon>Mammalia</taxon>
        <taxon>Eutheria</taxon>
        <taxon>Laurasiatheria</taxon>
        <taxon>Chiroptera</taxon>
        <taxon>Yinpterochiroptera</taxon>
        <taxon>Pteropodoidea</taxon>
        <taxon>Pteropodidae</taxon>
        <taxon>Pteropodinae</taxon>
        <taxon>Pteropus</taxon>
    </lineage>
</organism>
<accession>L5KK39</accession>
<feature type="region of interest" description="Disordered" evidence="1">
    <location>
        <begin position="1"/>
        <end position="71"/>
    </location>
</feature>
<reference evidence="3" key="1">
    <citation type="journal article" date="2013" name="Science">
        <title>Comparative analysis of bat genomes provides insight into the evolution of flight and immunity.</title>
        <authorList>
            <person name="Zhang G."/>
            <person name="Cowled C."/>
            <person name="Shi Z."/>
            <person name="Huang Z."/>
            <person name="Bishop-Lilly K.A."/>
            <person name="Fang X."/>
            <person name="Wynne J.W."/>
            <person name="Xiong Z."/>
            <person name="Baker M.L."/>
            <person name="Zhao W."/>
            <person name="Tachedjian M."/>
            <person name="Zhu Y."/>
            <person name="Zhou P."/>
            <person name="Jiang X."/>
            <person name="Ng J."/>
            <person name="Yang L."/>
            <person name="Wu L."/>
            <person name="Xiao J."/>
            <person name="Feng Y."/>
            <person name="Chen Y."/>
            <person name="Sun X."/>
            <person name="Zhang Y."/>
            <person name="Marsh G.A."/>
            <person name="Crameri G."/>
            <person name="Broder C.C."/>
            <person name="Frey K.G."/>
            <person name="Wang L.F."/>
            <person name="Wang J."/>
        </authorList>
    </citation>
    <scope>NUCLEOTIDE SEQUENCE [LARGE SCALE GENOMIC DNA]</scope>
</reference>
<protein>
    <submittedName>
        <fullName evidence="2">Uncharacterized protein</fullName>
    </submittedName>
</protein>
<dbReference type="Proteomes" id="UP000010552">
    <property type="component" value="Unassembled WGS sequence"/>
</dbReference>
<evidence type="ECO:0000313" key="3">
    <source>
        <dbReference type="Proteomes" id="UP000010552"/>
    </source>
</evidence>
<keyword evidence="3" id="KW-1185">Reference proteome</keyword>
<dbReference type="EMBL" id="KB030713">
    <property type="protein sequence ID" value="ELK11151.1"/>
    <property type="molecule type" value="Genomic_DNA"/>
</dbReference>